<dbReference type="CDD" id="cd00293">
    <property type="entry name" value="USP-like"/>
    <property type="match status" value="1"/>
</dbReference>
<keyword evidence="3" id="KW-1185">Reference proteome</keyword>
<reference evidence="2 3" key="1">
    <citation type="submission" date="2019-07" db="EMBL/GenBank/DDBJ databases">
        <title>Whole genome shotgun sequence of Terrabacter aerolatus NBRC 106305.</title>
        <authorList>
            <person name="Hosoyama A."/>
            <person name="Uohara A."/>
            <person name="Ohji S."/>
            <person name="Ichikawa N."/>
        </authorList>
    </citation>
    <scope>NUCLEOTIDE SEQUENCE [LARGE SCALE GENOMIC DNA]</scope>
    <source>
        <strain evidence="2 3">NBRC 106305</strain>
    </source>
</reference>
<dbReference type="Pfam" id="PF00582">
    <property type="entry name" value="Usp"/>
    <property type="match status" value="1"/>
</dbReference>
<evidence type="ECO:0000313" key="3">
    <source>
        <dbReference type="Proteomes" id="UP000321534"/>
    </source>
</evidence>
<protein>
    <recommendedName>
        <fullName evidence="1">UspA domain-containing protein</fullName>
    </recommendedName>
</protein>
<comment type="caution">
    <text evidence="2">The sequence shown here is derived from an EMBL/GenBank/DDBJ whole genome shotgun (WGS) entry which is preliminary data.</text>
</comment>
<dbReference type="Proteomes" id="UP000321534">
    <property type="component" value="Unassembled WGS sequence"/>
</dbReference>
<proteinExistence type="predicted"/>
<gene>
    <name evidence="2" type="ORF">TAE01_08790</name>
</gene>
<evidence type="ECO:0000259" key="1">
    <source>
        <dbReference type="Pfam" id="PF00582"/>
    </source>
</evidence>
<dbReference type="Gene3D" id="3.40.50.12370">
    <property type="match status" value="1"/>
</dbReference>
<feature type="domain" description="UspA" evidence="1">
    <location>
        <begin position="10"/>
        <end position="144"/>
    </location>
</feature>
<dbReference type="AlphaFoldDB" id="A0A512CXX9"/>
<dbReference type="InterPro" id="IPR006016">
    <property type="entry name" value="UspA"/>
</dbReference>
<dbReference type="EMBL" id="BJYX01000003">
    <property type="protein sequence ID" value="GEO29069.1"/>
    <property type="molecule type" value="Genomic_DNA"/>
</dbReference>
<sequence>MNVADLGRAHTIVVGVSPTSGSPGALRWAVEEASLRGGRVVAVRAWRPHAPETATGGRVPSIVSDNSALDVEAARLAEDVVHVLGRDHLVETRVVAGKRRAVLVEESRNADLVVIDAGQSTEVEARWLGSRLVRASHCPVVVVPPALGDRGSSPLGVAVGRLGRSVERAAGTAGRPGFQHPPTT</sequence>
<organism evidence="2 3">
    <name type="scientific">Terrabacter aerolatus</name>
    <dbReference type="NCBI Taxonomy" id="422442"/>
    <lineage>
        <taxon>Bacteria</taxon>
        <taxon>Bacillati</taxon>
        <taxon>Actinomycetota</taxon>
        <taxon>Actinomycetes</taxon>
        <taxon>Micrococcales</taxon>
        <taxon>Intrasporangiaceae</taxon>
        <taxon>Terrabacter</taxon>
    </lineage>
</organism>
<evidence type="ECO:0000313" key="2">
    <source>
        <dbReference type="EMBL" id="GEO29069.1"/>
    </source>
</evidence>
<dbReference type="OrthoDB" id="3828911at2"/>
<name>A0A512CXX9_9MICO</name>
<accession>A0A512CXX9</accession>
<dbReference type="SUPFAM" id="SSF52402">
    <property type="entry name" value="Adenine nucleotide alpha hydrolases-like"/>
    <property type="match status" value="1"/>
</dbReference>
<dbReference type="RefSeq" id="WP_147063806.1">
    <property type="nucleotide sequence ID" value="NZ_BAAARO010000008.1"/>
</dbReference>